<name>A0A165HUL6_9BASI</name>
<dbReference type="InterPro" id="IPR002347">
    <property type="entry name" value="SDR_fam"/>
</dbReference>
<dbReference type="Gene3D" id="3.40.50.720">
    <property type="entry name" value="NAD(P)-binding Rossmann-like Domain"/>
    <property type="match status" value="1"/>
</dbReference>
<sequence length="276" mass="28989">MASPLTVVLTGGNKGIGFAIAQSLLAQSASTPVILYLTARSVALGEQAIAELLSSTPPAPGSDVRFHQLDITSASSISALAADLKRDAGAIDVLINNAGILPSGELSADLAKQVVRCNYDGTKAVTFALLPLINPGGRVVNVSSTGGTMRNLPSPALRARFLDAQLTVEKLDVLMRKFEQDVALGQWKEEGWPENAYRVSKMGMTGFSSVLAKENPGILVNACCPGWVKTDMAPMGTKTPEEGARTPALLAVGDIGGRTGRFWRDGAEVPWTEGVE</sequence>
<evidence type="ECO:0000256" key="1">
    <source>
        <dbReference type="ARBA" id="ARBA00006484"/>
    </source>
</evidence>
<comment type="similarity">
    <text evidence="1 4">Belongs to the short-chain dehydrogenases/reductases (SDR) family.</text>
</comment>
<keyword evidence="3" id="KW-0560">Oxidoreductase</keyword>
<gene>
    <name evidence="5" type="ORF">CALCODRAFT_493271</name>
</gene>
<dbReference type="PRINTS" id="PR00081">
    <property type="entry name" value="GDHRDH"/>
</dbReference>
<protein>
    <submittedName>
        <fullName evidence="5">Oxidoreductase</fullName>
    </submittedName>
</protein>
<dbReference type="PRINTS" id="PR00080">
    <property type="entry name" value="SDRFAMILY"/>
</dbReference>
<dbReference type="PANTHER" id="PTHR43963">
    <property type="entry name" value="CARBONYL REDUCTASE 1-RELATED"/>
    <property type="match status" value="1"/>
</dbReference>
<keyword evidence="6" id="KW-1185">Reference proteome</keyword>
<dbReference type="OrthoDB" id="1933717at2759"/>
<dbReference type="GO" id="GO:0016491">
    <property type="term" value="F:oxidoreductase activity"/>
    <property type="evidence" value="ECO:0007669"/>
    <property type="project" value="UniProtKB-KW"/>
</dbReference>
<proteinExistence type="inferred from homology"/>
<keyword evidence="2" id="KW-0521">NADP</keyword>
<dbReference type="InterPro" id="IPR036291">
    <property type="entry name" value="NAD(P)-bd_dom_sf"/>
</dbReference>
<dbReference type="Pfam" id="PF00106">
    <property type="entry name" value="adh_short"/>
    <property type="match status" value="1"/>
</dbReference>
<evidence type="ECO:0000256" key="3">
    <source>
        <dbReference type="ARBA" id="ARBA00023002"/>
    </source>
</evidence>
<evidence type="ECO:0000256" key="2">
    <source>
        <dbReference type="ARBA" id="ARBA00022857"/>
    </source>
</evidence>
<dbReference type="EMBL" id="KV423937">
    <property type="protein sequence ID" value="KZT59766.1"/>
    <property type="molecule type" value="Genomic_DNA"/>
</dbReference>
<dbReference type="PANTHER" id="PTHR43963:SF6">
    <property type="entry name" value="CHAIN DEHYDROGENASE FAMILY PROTEIN, PUTATIVE (AFU_ORTHOLOGUE AFUA_3G15350)-RELATED"/>
    <property type="match status" value="1"/>
</dbReference>
<dbReference type="STRING" id="1353952.A0A165HUL6"/>
<evidence type="ECO:0000256" key="4">
    <source>
        <dbReference type="RuleBase" id="RU000363"/>
    </source>
</evidence>
<dbReference type="AlphaFoldDB" id="A0A165HUL6"/>
<accession>A0A165HUL6</accession>
<dbReference type="Proteomes" id="UP000076842">
    <property type="component" value="Unassembled WGS sequence"/>
</dbReference>
<evidence type="ECO:0000313" key="6">
    <source>
        <dbReference type="Proteomes" id="UP000076842"/>
    </source>
</evidence>
<dbReference type="SUPFAM" id="SSF51735">
    <property type="entry name" value="NAD(P)-binding Rossmann-fold domains"/>
    <property type="match status" value="1"/>
</dbReference>
<evidence type="ECO:0000313" key="5">
    <source>
        <dbReference type="EMBL" id="KZT59766.1"/>
    </source>
</evidence>
<organism evidence="5 6">
    <name type="scientific">Calocera cornea HHB12733</name>
    <dbReference type="NCBI Taxonomy" id="1353952"/>
    <lineage>
        <taxon>Eukaryota</taxon>
        <taxon>Fungi</taxon>
        <taxon>Dikarya</taxon>
        <taxon>Basidiomycota</taxon>
        <taxon>Agaricomycotina</taxon>
        <taxon>Dacrymycetes</taxon>
        <taxon>Dacrymycetales</taxon>
        <taxon>Dacrymycetaceae</taxon>
        <taxon>Calocera</taxon>
    </lineage>
</organism>
<reference evidence="5 6" key="1">
    <citation type="journal article" date="2016" name="Mol. Biol. Evol.">
        <title>Comparative Genomics of Early-Diverging Mushroom-Forming Fungi Provides Insights into the Origins of Lignocellulose Decay Capabilities.</title>
        <authorList>
            <person name="Nagy L.G."/>
            <person name="Riley R."/>
            <person name="Tritt A."/>
            <person name="Adam C."/>
            <person name="Daum C."/>
            <person name="Floudas D."/>
            <person name="Sun H."/>
            <person name="Yadav J.S."/>
            <person name="Pangilinan J."/>
            <person name="Larsson K.H."/>
            <person name="Matsuura K."/>
            <person name="Barry K."/>
            <person name="Labutti K."/>
            <person name="Kuo R."/>
            <person name="Ohm R.A."/>
            <person name="Bhattacharya S.S."/>
            <person name="Shirouzu T."/>
            <person name="Yoshinaga Y."/>
            <person name="Martin F.M."/>
            <person name="Grigoriev I.V."/>
            <person name="Hibbett D.S."/>
        </authorList>
    </citation>
    <scope>NUCLEOTIDE SEQUENCE [LARGE SCALE GENOMIC DNA]</scope>
    <source>
        <strain evidence="5 6">HHB12733</strain>
    </source>
</reference>
<dbReference type="InParanoid" id="A0A165HUL6"/>